<evidence type="ECO:0000313" key="1">
    <source>
        <dbReference type="EMBL" id="KMP06327.1"/>
    </source>
</evidence>
<dbReference type="Proteomes" id="UP000054565">
    <property type="component" value="Unassembled WGS sequence"/>
</dbReference>
<gene>
    <name evidence="1" type="ORF">CIRG_06008</name>
</gene>
<accession>A0A0J7B8M7</accession>
<organism evidence="1 2">
    <name type="scientific">Coccidioides immitis RMSCC 2394</name>
    <dbReference type="NCBI Taxonomy" id="404692"/>
    <lineage>
        <taxon>Eukaryota</taxon>
        <taxon>Fungi</taxon>
        <taxon>Dikarya</taxon>
        <taxon>Ascomycota</taxon>
        <taxon>Pezizomycotina</taxon>
        <taxon>Eurotiomycetes</taxon>
        <taxon>Eurotiomycetidae</taxon>
        <taxon>Onygenales</taxon>
        <taxon>Onygenaceae</taxon>
        <taxon>Coccidioides</taxon>
    </lineage>
</organism>
<sequence length="237" mass="26940">MTFCWKPRKAGAALKNGTHNVSHVLSEPGRSGSRLALGLRGTKRVTSNTPYFSLLADNDDIILLFQPDLVGEMECLLQEGCHSSQVKCQMPTIRERSSFEPQTTSQFRPEQCMRNLCSLSAPWFDLMHGEIEALQNAWDQLYGENQDEWMSQRRTLCCVASKRSNLILRLCNGKNAADRREKPCLSRRGQGCVWPYSSFLPWTPWKVARSSIEILCEGGYVFEPFKMPGYISQAELH</sequence>
<name>A0A0J7B8M7_COCIT</name>
<dbReference type="AlphaFoldDB" id="A0A0J7B8M7"/>
<evidence type="ECO:0000313" key="2">
    <source>
        <dbReference type="Proteomes" id="UP000054565"/>
    </source>
</evidence>
<reference evidence="2" key="1">
    <citation type="journal article" date="2010" name="Genome Res.">
        <title>Population genomic sequencing of Coccidioides fungi reveals recent hybridization and transposon control.</title>
        <authorList>
            <person name="Neafsey D.E."/>
            <person name="Barker B.M."/>
            <person name="Sharpton T.J."/>
            <person name="Stajich J.E."/>
            <person name="Park D.J."/>
            <person name="Whiston E."/>
            <person name="Hung C.-Y."/>
            <person name="McMahan C."/>
            <person name="White J."/>
            <person name="Sykes S."/>
            <person name="Heiman D."/>
            <person name="Young S."/>
            <person name="Zeng Q."/>
            <person name="Abouelleil A."/>
            <person name="Aftuck L."/>
            <person name="Bessette D."/>
            <person name="Brown A."/>
            <person name="FitzGerald M."/>
            <person name="Lui A."/>
            <person name="Macdonald J.P."/>
            <person name="Priest M."/>
            <person name="Orbach M.J."/>
            <person name="Galgiani J.N."/>
            <person name="Kirkland T.N."/>
            <person name="Cole G.T."/>
            <person name="Birren B.W."/>
            <person name="Henn M.R."/>
            <person name="Taylor J.W."/>
            <person name="Rounsley S.D."/>
        </authorList>
    </citation>
    <scope>NUCLEOTIDE SEQUENCE [LARGE SCALE GENOMIC DNA]</scope>
    <source>
        <strain evidence="2">RMSCC 2394</strain>
    </source>
</reference>
<proteinExistence type="predicted"/>
<dbReference type="EMBL" id="DS028096">
    <property type="protein sequence ID" value="KMP06327.1"/>
    <property type="molecule type" value="Genomic_DNA"/>
</dbReference>
<protein>
    <submittedName>
        <fullName evidence="1">Uncharacterized protein</fullName>
    </submittedName>
</protein>